<feature type="domain" description="SRCR" evidence="15">
    <location>
        <begin position="1898"/>
        <end position="1998"/>
    </location>
</feature>
<dbReference type="PANTHER" id="PTHR47653">
    <property type="entry name" value="PROTEIN BARK BEETLE"/>
    <property type="match status" value="1"/>
</dbReference>
<dbReference type="PROSITE" id="PS50287">
    <property type="entry name" value="SRCR_2"/>
    <property type="match status" value="12"/>
</dbReference>
<feature type="disulfide bond" evidence="12">
    <location>
        <begin position="1041"/>
        <end position="1051"/>
    </location>
</feature>
<evidence type="ECO:0000256" key="11">
    <source>
        <dbReference type="PROSITE-ProRule" id="PRU00059"/>
    </source>
</evidence>
<dbReference type="PRINTS" id="PR00258">
    <property type="entry name" value="SPERACTRCPTR"/>
</dbReference>
<feature type="region of interest" description="Disordered" evidence="13">
    <location>
        <begin position="820"/>
        <end position="843"/>
    </location>
</feature>
<evidence type="ECO:0000256" key="6">
    <source>
        <dbReference type="ARBA" id="ARBA00023157"/>
    </source>
</evidence>
<dbReference type="FunFam" id="2.60.120.290:FF:000100">
    <property type="entry name" value="RIKEN cDNA 5430419D17 gene"/>
    <property type="match status" value="1"/>
</dbReference>
<dbReference type="Gene3D" id="2.60.120.290">
    <property type="entry name" value="Spermadhesin, CUB domain"/>
    <property type="match status" value="4"/>
</dbReference>
<dbReference type="SMART" id="SM00202">
    <property type="entry name" value="SR"/>
    <property type="match status" value="12"/>
</dbReference>
<feature type="disulfide bond" evidence="12">
    <location>
        <begin position="1850"/>
        <end position="1860"/>
    </location>
</feature>
<dbReference type="Gene3D" id="2.60.40.3210">
    <property type="entry name" value="Zona pellucida, ZP-N domain"/>
    <property type="match status" value="1"/>
</dbReference>
<evidence type="ECO:0000256" key="1">
    <source>
        <dbReference type="ARBA" id="ARBA00009931"/>
    </source>
</evidence>
<evidence type="ECO:0000259" key="14">
    <source>
        <dbReference type="PROSITE" id="PS01180"/>
    </source>
</evidence>
<feature type="domain" description="CUB" evidence="14">
    <location>
        <begin position="1087"/>
        <end position="1198"/>
    </location>
</feature>
<feature type="disulfide bond" evidence="12">
    <location>
        <begin position="1806"/>
        <end position="1870"/>
    </location>
</feature>
<evidence type="ECO:0000256" key="7">
    <source>
        <dbReference type="ARBA" id="ARBA00023180"/>
    </source>
</evidence>
<feature type="disulfide bond" evidence="12">
    <location>
        <begin position="1734"/>
        <end position="1744"/>
    </location>
</feature>
<organism evidence="17 18">
    <name type="scientific">Cricetulus griseus</name>
    <name type="common">Chinese hamster</name>
    <name type="synonym">Cricetulus barabensis griseus</name>
    <dbReference type="NCBI Taxonomy" id="10029"/>
    <lineage>
        <taxon>Eukaryota</taxon>
        <taxon>Metazoa</taxon>
        <taxon>Chordata</taxon>
        <taxon>Craniata</taxon>
        <taxon>Vertebrata</taxon>
        <taxon>Euteleostomi</taxon>
        <taxon>Mammalia</taxon>
        <taxon>Eutheria</taxon>
        <taxon>Euarchontoglires</taxon>
        <taxon>Glires</taxon>
        <taxon>Rodentia</taxon>
        <taxon>Myomorpha</taxon>
        <taxon>Muroidea</taxon>
        <taxon>Cricetidae</taxon>
        <taxon>Cricetinae</taxon>
        <taxon>Cricetulus</taxon>
    </lineage>
</organism>
<feature type="domain" description="SRCR" evidence="15">
    <location>
        <begin position="133"/>
        <end position="233"/>
    </location>
</feature>
<feature type="disulfide bond" evidence="12">
    <location>
        <begin position="53"/>
        <end position="117"/>
    </location>
</feature>
<feature type="domain" description="SRCR" evidence="15">
    <location>
        <begin position="1560"/>
        <end position="1660"/>
    </location>
</feature>
<dbReference type="InterPro" id="IPR042235">
    <property type="entry name" value="ZP-C_dom"/>
</dbReference>
<feature type="domain" description="SRCR" evidence="15">
    <location>
        <begin position="720"/>
        <end position="820"/>
    </location>
</feature>
<feature type="disulfide bond" evidence="12">
    <location>
        <begin position="1278"/>
        <end position="1288"/>
    </location>
</feature>
<dbReference type="Proteomes" id="UP000030759">
    <property type="component" value="Unassembled WGS sequence"/>
</dbReference>
<feature type="disulfide bond" evidence="12">
    <location>
        <begin position="683"/>
        <end position="693"/>
    </location>
</feature>
<accession>A0A061IBC1</accession>
<proteinExistence type="inferred from homology"/>
<feature type="domain" description="CUB" evidence="14">
    <location>
        <begin position="848"/>
        <end position="959"/>
    </location>
</feature>
<evidence type="ECO:0000313" key="18">
    <source>
        <dbReference type="Proteomes" id="UP000030759"/>
    </source>
</evidence>
<keyword evidence="4" id="KW-0677">Repeat</keyword>
<dbReference type="Pfam" id="PF23344">
    <property type="entry name" value="ZP-N"/>
    <property type="match status" value="1"/>
</dbReference>
<comment type="caution">
    <text evidence="11">Lacks conserved residue(s) required for the propagation of feature annotation.</text>
</comment>
<keyword evidence="2" id="KW-0813">Transport</keyword>
<evidence type="ECO:0000259" key="15">
    <source>
        <dbReference type="PROSITE" id="PS50287"/>
    </source>
</evidence>
<feature type="disulfide bond" evidence="12">
    <location>
        <begin position="789"/>
        <end position="799"/>
    </location>
</feature>
<keyword evidence="3" id="KW-0732">Signal</keyword>
<feature type="disulfide bond" evidence="12">
    <location>
        <begin position="652"/>
        <end position="713"/>
    </location>
</feature>
<feature type="disulfide bond" evidence="12">
    <location>
        <begin position="202"/>
        <end position="212"/>
    </location>
</feature>
<name>A0A061IBC1_CRIGR</name>
<feature type="disulfide bond" evidence="12">
    <location>
        <begin position="1525"/>
        <end position="1535"/>
    </location>
</feature>
<dbReference type="EMBL" id="KE670996">
    <property type="protein sequence ID" value="ERE80679.1"/>
    <property type="molecule type" value="Genomic_DNA"/>
</dbReference>
<reference evidence="18" key="1">
    <citation type="journal article" date="2013" name="Nat. Biotechnol.">
        <title>Chinese hamster genome sequenced from sorted chromosomes.</title>
        <authorList>
            <person name="Brinkrolf K."/>
            <person name="Rupp O."/>
            <person name="Laux H."/>
            <person name="Kollin F."/>
            <person name="Ernst W."/>
            <person name="Linke B."/>
            <person name="Kofler R."/>
            <person name="Romand S."/>
            <person name="Hesse F."/>
            <person name="Budach W.E."/>
            <person name="Galosy S."/>
            <person name="Muller D."/>
            <person name="Noll T."/>
            <person name="Wienberg J."/>
            <person name="Jostock T."/>
            <person name="Leonard M."/>
            <person name="Grillari J."/>
            <person name="Tauch A."/>
            <person name="Goesmann A."/>
            <person name="Helk B."/>
            <person name="Mott J.E."/>
            <person name="Puhler A."/>
            <person name="Borth N."/>
        </authorList>
    </citation>
    <scope>NUCLEOTIDE SEQUENCE [LARGE SCALE GENOMIC DNA]</scope>
    <source>
        <strain evidence="18">17A/GY</strain>
    </source>
</reference>
<feature type="region of interest" description="Disordered" evidence="13">
    <location>
        <begin position="296"/>
        <end position="319"/>
    </location>
</feature>
<feature type="compositionally biased region" description="Pro residues" evidence="13">
    <location>
        <begin position="825"/>
        <end position="837"/>
    </location>
</feature>
<feature type="domain" description="ZP" evidence="16">
    <location>
        <begin position="2002"/>
        <end position="2244"/>
    </location>
</feature>
<feature type="disulfide bond" evidence="12">
    <location>
        <begin position="1598"/>
        <end position="1659"/>
    </location>
</feature>
<feature type="domain" description="SRCR" evidence="15">
    <location>
        <begin position="28"/>
        <end position="128"/>
    </location>
</feature>
<protein>
    <recommendedName>
        <fullName evidence="9">Scavenger receptor cysteine-rich domain-containing protein DMBT1</fullName>
    </recommendedName>
    <alternativeName>
        <fullName evidence="10">Deleted in malignant brain tumors 1 protein</fullName>
    </alternativeName>
    <alternativeName>
        <fullName evidence="8">Hensin</fullName>
    </alternativeName>
</protein>
<dbReference type="GO" id="GO:0016020">
    <property type="term" value="C:membrane"/>
    <property type="evidence" value="ECO:0007669"/>
    <property type="project" value="InterPro"/>
</dbReference>
<feature type="disulfide bond" evidence="12">
    <location>
        <begin position="1234"/>
        <end position="1298"/>
    </location>
</feature>
<feature type="region of interest" description="Disordered" evidence="13">
    <location>
        <begin position="581"/>
        <end position="602"/>
    </location>
</feature>
<dbReference type="InterPro" id="IPR001507">
    <property type="entry name" value="ZP_dom"/>
</dbReference>
<keyword evidence="7" id="KW-0325">Glycoprotein</keyword>
<dbReference type="InterPro" id="IPR055356">
    <property type="entry name" value="ZP-N"/>
</dbReference>
<feature type="disulfide bond" evidence="12">
    <location>
        <begin position="1690"/>
        <end position="1754"/>
    </location>
</feature>
<dbReference type="SUPFAM" id="SSF56487">
    <property type="entry name" value="SRCR-like"/>
    <property type="match status" value="12"/>
</dbReference>
<feature type="domain" description="CUB" evidence="14">
    <location>
        <begin position="1334"/>
        <end position="1445"/>
    </location>
</feature>
<evidence type="ECO:0000256" key="2">
    <source>
        <dbReference type="ARBA" id="ARBA00022448"/>
    </source>
</evidence>
<evidence type="ECO:0000256" key="4">
    <source>
        <dbReference type="ARBA" id="ARBA00022737"/>
    </source>
</evidence>
<dbReference type="InterPro" id="IPR036772">
    <property type="entry name" value="SRCR-like_dom_sf"/>
</dbReference>
<feature type="compositionally biased region" description="Polar residues" evidence="13">
    <location>
        <begin position="588"/>
        <end position="600"/>
    </location>
</feature>
<evidence type="ECO:0000256" key="10">
    <source>
        <dbReference type="ARBA" id="ARBA00047200"/>
    </source>
</evidence>
<evidence type="ECO:0000259" key="16">
    <source>
        <dbReference type="PROSITE" id="PS51034"/>
    </source>
</evidence>
<dbReference type="SUPFAM" id="SSF49854">
    <property type="entry name" value="Spermadhesin, CUB domain"/>
    <property type="match status" value="4"/>
</dbReference>
<dbReference type="PROSITE" id="PS00420">
    <property type="entry name" value="SRCR_1"/>
    <property type="match status" value="8"/>
</dbReference>
<feature type="domain" description="SRCR" evidence="15">
    <location>
        <begin position="1209"/>
        <end position="1309"/>
    </location>
</feature>
<feature type="domain" description="SRCR" evidence="15">
    <location>
        <begin position="1456"/>
        <end position="1556"/>
    </location>
</feature>
<feature type="domain" description="CUB" evidence="14">
    <location>
        <begin position="452"/>
        <end position="558"/>
    </location>
</feature>
<comment type="similarity">
    <text evidence="1">Belongs to the DMBT1 family.</text>
</comment>
<dbReference type="Gene3D" id="2.60.40.4100">
    <property type="entry name" value="Zona pellucida, ZP-C domain"/>
    <property type="match status" value="1"/>
</dbReference>
<feature type="disulfide bond" evidence="12">
    <location>
        <begin position="392"/>
        <end position="402"/>
    </location>
</feature>
<feature type="domain" description="SRCR" evidence="15">
    <location>
        <begin position="614"/>
        <end position="714"/>
    </location>
</feature>
<feature type="domain" description="SRCR" evidence="15">
    <location>
        <begin position="1665"/>
        <end position="1765"/>
    </location>
</feature>
<dbReference type="FunFam" id="3.10.250.10:FF:000006">
    <property type="entry name" value="neurotrypsin isoform X2"/>
    <property type="match status" value="4"/>
</dbReference>
<feature type="disulfide bond" evidence="12">
    <location>
        <begin position="997"/>
        <end position="1061"/>
    </location>
</feature>
<dbReference type="InterPro" id="IPR055355">
    <property type="entry name" value="ZP-C"/>
</dbReference>
<feature type="domain" description="SRCR" evidence="15">
    <location>
        <begin position="323"/>
        <end position="423"/>
    </location>
</feature>
<feature type="disulfide bond" evidence="12">
    <location>
        <begin position="639"/>
        <end position="703"/>
    </location>
</feature>
<dbReference type="PANTHER" id="PTHR47653:SF1">
    <property type="entry name" value="DELETED IN MALIGNANT BRAIN TUMORS 1 PROTEIN"/>
    <property type="match status" value="1"/>
</dbReference>
<evidence type="ECO:0000256" key="5">
    <source>
        <dbReference type="ARBA" id="ARBA00022927"/>
    </source>
</evidence>
<dbReference type="FunFam" id="2.60.120.290:FF:000004">
    <property type="entry name" value="Metalloendopeptidase"/>
    <property type="match status" value="3"/>
</dbReference>
<evidence type="ECO:0000256" key="13">
    <source>
        <dbReference type="SAM" id="MobiDB-lite"/>
    </source>
</evidence>
<sequence>MKKMLGRPGASEAECPPEPTMGMPFTGFSLVEGSNRCSGRVEVYFEGVWGTVCDDLWDEKEAQVVCQQLGCGAAVSSLGEAHFGQGSGPILLDDVQCSGTEVSLGQCSHAGWFIHNCGHEEDIGVVCSDWPQLQLTNGSGRCSGRVEVFYHGQWGRVCDDQWDLHEATVVCRQLNCGRALEAPVQARFGDGPGEFLLDEMDCAGTESFLGLCPHAGWYLHNCGPGEDASVICEGNDQELVARSQGDGNPETILSVLPAAISAQPSSKLASSSTASALPAVDSAPASRRAYVPRLSLQGADSSPDSTPEEEPESHSLSGGWIPVRLAGNHGRCAGRVELFYQGVWGTVCDDLWDLPEANIICRQLGCGWAVSALSEAHFGEGSGKIILDNVHCKGHEEHLEECSHIGWFSHNCDHSEDAGVICSDAEYVVRTQPADLPLPAVEGRVAPERYRCGGVVTKAPGKIKNPPMNEMHDNITCVWEIRANSSDRVRLAFPSLDLDCTNEYFEILDGPPSSTESLGRPCSGLHITFASHSSSMTLVYFRGMNNIGKNFMAYYYFEAKEMTSKTPYLITIPTATSKMVTERPKLSNPAQSTNISSGNISLLPKPDPGDWPELRLVGGSNRCSGRVEILHQGVWGTVCDDLWDLNEAEVVCRQLGCGQGVSALGKAYFGPGSGDIFLDNFQCAGVEHFLGQCAHSGWSDHNCGHHEDAGVICSGDWPEIRLVGGSSRCSGRVEVLHQGIWGTVCDDLWGSNEAEVVCRQLECGQAISSLGEAYFGPGSGDIFLDNLQCSGMEHYLGQCPHSGWLEHNCGHHEDAGVICSDSDGPSPPMPPGPPPASQDPITGGSNSCGGVISSLSGSFSSPRYPENYPTDIQCVWEIHVEKNFRIELMIPNLNLEDILGCPYDSIEIFDGPRIASLSMGKFCAPSAVVFFSSSDILTVVFRSDYMTTNTGFYAFFNAISQDGRESEDRLVLRLTGSSGQCSGRVEVLHQGAWGTVCDDLWDMNEAEVVCRQLGCGHAVAAPGSAYFGPGSGNILLDNIQCSGKESHFGQCPSSAWLDHNCGHHEDAGVICSDAEVTPSPPERSSSCGGVISSLSGSFSSPWYPTNYPTDMECIWEIHVAEKFNIELMIPSLKLEDIYGCPYDYVEVFDGKQVDSLSMGKVCAGAELTFLSSSNSMTVVFKSDAMITNTGFYALYNTVHQDERQNGMALRLVNGSHRCEGRVEIFYNGTWGTVCDDSWDLTDAKVVCQQLGCGKAMSAPAESYFEGGMGHIILDDVQCMGDEAKVWQCTNHGWFSHNCGHHEDASVVCSGIDDTPSRGPADSTDDLMTDENFQCGGLLTNSSGSFSSPWYPKKYPTNVVCTWDIQVDTSAHIRLTFEVVKIENFYGCPYDFIEIFDGPQSESFSLGRFCSETIPVFTSSSSHMSVVFHSDDIVTNIGFYASYESLFQDEKDTDVALRLANGSHPCEGRVELYYNSSWGTVCDDSWDLRDAQVVCRQLGCGGAVAAIGRAHFERGLGPITLDDVECMGTEARLWQCLHSGWFAHNCGHHEDAGVICSGLDLRLVNGTSRCEGRVEVYYANTWGTVCDDNWSIEDAHVVCRQLGCGPALSALPGTSFSPGSGSIILDDVNCTGKESSLAQCPHSNWLTHNCGHQEDAGVICADLQLVRLVNGRSQCEGRVEVFFNGTWGSVCDDLWGIQAAQVVCQQLGCGVALAAPRSSLFGDGSGPIFLDDVMCLGTETNLGYCRHLGLSMHNCDHHEDAGAICSGIRTLQDLHFPTKKQTRLVDGKNRCEGRVEVHHNGTWGTVCDDLWGIEDAHVVCRQLDCGEGVNALGNSHFGEGVGSIFLDNVQCQGSETSLGQCQHQAFSVHNCGHHEDASVICSDTSSTSVEASSPNDLPLRLVGGRNRCEGRLEVRHQGAWGTVCDDRWNIKNARVVCRLLGCGRALGAPGRSHFGAGTGPILMNEVRCSGREDSLESCAHAGWIRHNCHHYEDASVVCAAQLSCLPHLFQAVIDRGYLRRLGYSSWDIHLNDKMCRPQVTGRYLIFNIPYGHCGTVRQEHQGSLSYSNSIRGRTQGHPGRVIVRHKVPQVKFTCKVDGQSAVEIVHGSDTQKEDVSYDVSISFLQSPESQNMGVGGPSYTHQREEVFLQATLHSHNPNMRLIVDTCVASPDPSDFTTVKHDLIEEGCIKDNSYSNLHTPGKNVAQFKFNAFSFLRSYDVVYLQCKVAVCRLGDHSSRCSQGCMRRERRGTGSTEVGEEPTEYFQTVGPLKIHRTDNQSKALVGPKFSSQHPHGSCLTTV</sequence>
<feature type="disulfide bond" evidence="12">
    <location>
        <begin position="97"/>
        <end position="107"/>
    </location>
</feature>
<feature type="disulfide bond" evidence="12">
    <location>
        <begin position="361"/>
        <end position="422"/>
    </location>
</feature>
<dbReference type="Gene3D" id="3.10.250.10">
    <property type="entry name" value="SRCR-like domain"/>
    <property type="match status" value="12"/>
</dbReference>
<feature type="domain" description="SRCR" evidence="15">
    <location>
        <begin position="1781"/>
        <end position="1881"/>
    </location>
</feature>
<dbReference type="SMART" id="SM00241">
    <property type="entry name" value="ZP"/>
    <property type="match status" value="1"/>
</dbReference>
<feature type="disulfide bond" evidence="12">
    <location>
        <begin position="1703"/>
        <end position="1764"/>
    </location>
</feature>
<dbReference type="SMART" id="SM00042">
    <property type="entry name" value="CUB"/>
    <property type="match status" value="4"/>
</dbReference>
<keyword evidence="5" id="KW-0653">Protein transport</keyword>
<feature type="disulfide bond" evidence="12">
    <location>
        <begin position="1936"/>
        <end position="1997"/>
    </location>
</feature>
<dbReference type="InterPro" id="IPR035914">
    <property type="entry name" value="Sperma_CUB_dom_sf"/>
</dbReference>
<dbReference type="InterPro" id="IPR053243">
    <property type="entry name" value="SJ_maturation_regulator"/>
</dbReference>
<evidence type="ECO:0000256" key="8">
    <source>
        <dbReference type="ARBA" id="ARBA00030560"/>
    </source>
</evidence>
<feature type="disulfide bond" evidence="12">
    <location>
        <begin position="158"/>
        <end position="222"/>
    </location>
</feature>
<feature type="domain" description="SRCR" evidence="15">
    <location>
        <begin position="972"/>
        <end position="1072"/>
    </location>
</feature>
<feature type="disulfide bond" evidence="12">
    <location>
        <begin position="1494"/>
        <end position="1555"/>
    </location>
</feature>
<feature type="disulfide bond" evidence="12">
    <location>
        <begin position="1010"/>
        <end position="1071"/>
    </location>
</feature>
<dbReference type="InterPro" id="IPR001190">
    <property type="entry name" value="SRCR"/>
</dbReference>
<keyword evidence="6 12" id="KW-1015">Disulfide bond</keyword>
<feature type="disulfide bond" evidence="12">
    <location>
        <begin position="1247"/>
        <end position="1308"/>
    </location>
</feature>
<feature type="disulfide bond" evidence="12">
    <location>
        <begin position="1923"/>
        <end position="1987"/>
    </location>
</feature>
<feature type="disulfide bond" evidence="12">
    <location>
        <begin position="1629"/>
        <end position="1639"/>
    </location>
</feature>
<dbReference type="PROSITE" id="PS01180">
    <property type="entry name" value="CUB"/>
    <property type="match status" value="4"/>
</dbReference>
<dbReference type="InterPro" id="IPR000859">
    <property type="entry name" value="CUB_dom"/>
</dbReference>
<evidence type="ECO:0000256" key="3">
    <source>
        <dbReference type="ARBA" id="ARBA00022729"/>
    </source>
</evidence>
<evidence type="ECO:0000313" key="17">
    <source>
        <dbReference type="EMBL" id="ERE80679.1"/>
    </source>
</evidence>
<dbReference type="GO" id="GO:0015031">
    <property type="term" value="P:protein transport"/>
    <property type="evidence" value="ECO:0007669"/>
    <property type="project" value="UniProtKB-KW"/>
</dbReference>
<feature type="disulfide bond" evidence="12">
    <location>
        <begin position="745"/>
        <end position="809"/>
    </location>
</feature>
<feature type="disulfide bond" evidence="12">
    <location>
        <begin position="758"/>
        <end position="819"/>
    </location>
</feature>
<dbReference type="Pfam" id="PF00530">
    <property type="entry name" value="SRCR"/>
    <property type="match status" value="12"/>
</dbReference>
<dbReference type="CDD" id="cd00041">
    <property type="entry name" value="CUB"/>
    <property type="match status" value="4"/>
</dbReference>
<evidence type="ECO:0000256" key="12">
    <source>
        <dbReference type="PROSITE-ProRule" id="PRU00196"/>
    </source>
</evidence>
<evidence type="ECO:0000256" key="9">
    <source>
        <dbReference type="ARBA" id="ARBA00047197"/>
    </source>
</evidence>
<feature type="disulfide bond" evidence="12">
    <location>
        <begin position="348"/>
        <end position="412"/>
    </location>
</feature>
<feature type="disulfide bond" evidence="12">
    <location>
        <begin position="66"/>
        <end position="127"/>
    </location>
</feature>
<dbReference type="FunFam" id="3.10.250.10:FF:000003">
    <property type="entry name" value="Deleted in malignant brain tumors 1"/>
    <property type="match status" value="8"/>
</dbReference>
<dbReference type="GO" id="GO:0045217">
    <property type="term" value="P:cell-cell junction maintenance"/>
    <property type="evidence" value="ECO:0007669"/>
    <property type="project" value="TreeGrafter"/>
</dbReference>
<feature type="disulfide bond" evidence="12">
    <location>
        <begin position="171"/>
        <end position="232"/>
    </location>
</feature>
<feature type="disulfide bond" evidence="12">
    <location>
        <begin position="1481"/>
        <end position="1545"/>
    </location>
</feature>
<dbReference type="PROSITE" id="PS51034">
    <property type="entry name" value="ZP_2"/>
    <property type="match status" value="1"/>
</dbReference>
<feature type="disulfide bond" evidence="12">
    <location>
        <begin position="1967"/>
        <end position="1977"/>
    </location>
</feature>
<feature type="disulfide bond" evidence="12">
    <location>
        <begin position="1585"/>
        <end position="1649"/>
    </location>
</feature>
<dbReference type="Pfam" id="PF00431">
    <property type="entry name" value="CUB"/>
    <property type="match status" value="4"/>
</dbReference>
<gene>
    <name evidence="17" type="ORF">H671_3g8680</name>
</gene>
<dbReference type="Pfam" id="PF00100">
    <property type="entry name" value="Zona_pellucida"/>
    <property type="match status" value="1"/>
</dbReference>
<feature type="disulfide bond" evidence="12">
    <location>
        <begin position="1819"/>
        <end position="1880"/>
    </location>
</feature>